<dbReference type="AlphaFoldDB" id="X0WDY4"/>
<reference evidence="2" key="1">
    <citation type="journal article" date="2014" name="Front. Microbiol.">
        <title>High frequency of phylogenetically diverse reductive dehalogenase-homologous genes in deep subseafloor sedimentary metagenomes.</title>
        <authorList>
            <person name="Kawai M."/>
            <person name="Futagami T."/>
            <person name="Toyoda A."/>
            <person name="Takaki Y."/>
            <person name="Nishi S."/>
            <person name="Hori S."/>
            <person name="Arai W."/>
            <person name="Tsubouchi T."/>
            <person name="Morono Y."/>
            <person name="Uchiyama I."/>
            <person name="Ito T."/>
            <person name="Fujiyama A."/>
            <person name="Inagaki F."/>
            <person name="Takami H."/>
        </authorList>
    </citation>
    <scope>NUCLEOTIDE SEQUENCE</scope>
    <source>
        <strain evidence="2">Expedition CK06-06</strain>
    </source>
</reference>
<evidence type="ECO:0000256" key="1">
    <source>
        <dbReference type="SAM" id="MobiDB-lite"/>
    </source>
</evidence>
<name>X0WDY4_9ZZZZ</name>
<evidence type="ECO:0000313" key="2">
    <source>
        <dbReference type="EMBL" id="GAG22763.1"/>
    </source>
</evidence>
<gene>
    <name evidence="2" type="ORF">S01H1_49497</name>
</gene>
<accession>X0WDY4</accession>
<feature type="compositionally biased region" description="Basic and acidic residues" evidence="1">
    <location>
        <begin position="47"/>
        <end position="57"/>
    </location>
</feature>
<feature type="region of interest" description="Disordered" evidence="1">
    <location>
        <begin position="47"/>
        <end position="73"/>
    </location>
</feature>
<protein>
    <submittedName>
        <fullName evidence="2">Uncharacterized protein</fullName>
    </submittedName>
</protein>
<dbReference type="EMBL" id="BARS01031849">
    <property type="protein sequence ID" value="GAG22763.1"/>
    <property type="molecule type" value="Genomic_DNA"/>
</dbReference>
<organism evidence="2">
    <name type="scientific">marine sediment metagenome</name>
    <dbReference type="NCBI Taxonomy" id="412755"/>
    <lineage>
        <taxon>unclassified sequences</taxon>
        <taxon>metagenomes</taxon>
        <taxon>ecological metagenomes</taxon>
    </lineage>
</organism>
<sequence length="73" mass="8562">MHVPHDVMTNRRAKIRATTEQARRALLTGSRTGKLDRTLPTTFEMSKEMRSRAETMRAKKKKFRREARKGFSL</sequence>
<comment type="caution">
    <text evidence="2">The sequence shown here is derived from an EMBL/GenBank/DDBJ whole genome shotgun (WGS) entry which is preliminary data.</text>
</comment>
<proteinExistence type="predicted"/>
<feature type="compositionally biased region" description="Basic residues" evidence="1">
    <location>
        <begin position="58"/>
        <end position="67"/>
    </location>
</feature>